<proteinExistence type="inferred from homology"/>
<dbReference type="InterPro" id="IPR001867">
    <property type="entry name" value="OmpR/PhoB-type_DNA-bd"/>
</dbReference>
<feature type="non-terminal residue" evidence="7">
    <location>
        <position position="153"/>
    </location>
</feature>
<feature type="domain" description="OmpR/PhoB-type" evidence="6">
    <location>
        <begin position="1"/>
        <end position="85"/>
    </location>
</feature>
<evidence type="ECO:0000313" key="7">
    <source>
        <dbReference type="EMBL" id="MFD1529096.1"/>
    </source>
</evidence>
<dbReference type="InterPro" id="IPR011990">
    <property type="entry name" value="TPR-like_helical_dom_sf"/>
</dbReference>
<keyword evidence="8" id="KW-1185">Reference proteome</keyword>
<dbReference type="EMBL" id="JBHUCP010000004">
    <property type="protein sequence ID" value="MFD1529096.1"/>
    <property type="molecule type" value="Genomic_DNA"/>
</dbReference>
<dbReference type="InterPro" id="IPR005158">
    <property type="entry name" value="BTAD"/>
</dbReference>
<dbReference type="PANTHER" id="PTHR35807">
    <property type="entry name" value="TRANSCRIPTIONAL REGULATOR REDD-RELATED"/>
    <property type="match status" value="1"/>
</dbReference>
<dbReference type="Pfam" id="PF03704">
    <property type="entry name" value="BTAD"/>
    <property type="match status" value="1"/>
</dbReference>
<evidence type="ECO:0000256" key="4">
    <source>
        <dbReference type="ARBA" id="ARBA00023163"/>
    </source>
</evidence>
<dbReference type="InterPro" id="IPR051677">
    <property type="entry name" value="AfsR-DnrI-RedD_regulator"/>
</dbReference>
<dbReference type="PANTHER" id="PTHR35807:SF1">
    <property type="entry name" value="TRANSCRIPTIONAL REGULATOR REDD"/>
    <property type="match status" value="1"/>
</dbReference>
<evidence type="ECO:0000256" key="2">
    <source>
        <dbReference type="ARBA" id="ARBA00023015"/>
    </source>
</evidence>
<dbReference type="PROSITE" id="PS51755">
    <property type="entry name" value="OMPR_PHOB"/>
    <property type="match status" value="1"/>
</dbReference>
<name>A0ABW4FH83_9PSEU</name>
<evidence type="ECO:0000256" key="5">
    <source>
        <dbReference type="PROSITE-ProRule" id="PRU01091"/>
    </source>
</evidence>
<evidence type="ECO:0000256" key="1">
    <source>
        <dbReference type="ARBA" id="ARBA00005820"/>
    </source>
</evidence>
<feature type="DNA-binding region" description="OmpR/PhoB-type" evidence="5">
    <location>
        <begin position="1"/>
        <end position="85"/>
    </location>
</feature>
<comment type="caution">
    <text evidence="7">The sequence shown here is derived from an EMBL/GenBank/DDBJ whole genome shotgun (WGS) entry which is preliminary data.</text>
</comment>
<keyword evidence="2" id="KW-0805">Transcription regulation</keyword>
<evidence type="ECO:0000313" key="8">
    <source>
        <dbReference type="Proteomes" id="UP001597145"/>
    </source>
</evidence>
<evidence type="ECO:0000259" key="6">
    <source>
        <dbReference type="PROSITE" id="PS51755"/>
    </source>
</evidence>
<accession>A0ABW4FH83</accession>
<comment type="similarity">
    <text evidence="1">Belongs to the AfsR/DnrI/RedD regulatory family.</text>
</comment>
<dbReference type="RefSeq" id="WP_379659662.1">
    <property type="nucleotide sequence ID" value="NZ_JBHUCP010000004.1"/>
</dbReference>
<evidence type="ECO:0000256" key="3">
    <source>
        <dbReference type="ARBA" id="ARBA00023125"/>
    </source>
</evidence>
<dbReference type="Proteomes" id="UP001597145">
    <property type="component" value="Unassembled WGS sequence"/>
</dbReference>
<keyword evidence="3 5" id="KW-0238">DNA-binding</keyword>
<sequence>MLGTFAASVGGADVGLGGPRQQAVLARVLAGAGDVVSVEQIIEDVWGPHAIPAPVASVHAYVSRLRGLLGSDAIRRRGGGYVLDREIVTVDADRFAADVGRGRQALARGDDAAAARVLEAALARWTGPRLFGALGDRAFLEPVVARLQDQRVV</sequence>
<keyword evidence="4" id="KW-0804">Transcription</keyword>
<dbReference type="Gene3D" id="1.10.10.10">
    <property type="entry name" value="Winged helix-like DNA-binding domain superfamily/Winged helix DNA-binding domain"/>
    <property type="match status" value="1"/>
</dbReference>
<dbReference type="SUPFAM" id="SSF48452">
    <property type="entry name" value="TPR-like"/>
    <property type="match status" value="1"/>
</dbReference>
<dbReference type="SUPFAM" id="SSF46894">
    <property type="entry name" value="C-terminal effector domain of the bipartite response regulators"/>
    <property type="match status" value="1"/>
</dbReference>
<gene>
    <name evidence="7" type="ORF">ACFSCY_06555</name>
</gene>
<dbReference type="Gene3D" id="1.25.40.10">
    <property type="entry name" value="Tetratricopeptide repeat domain"/>
    <property type="match status" value="1"/>
</dbReference>
<dbReference type="InterPro" id="IPR036388">
    <property type="entry name" value="WH-like_DNA-bd_sf"/>
</dbReference>
<reference evidence="8" key="1">
    <citation type="journal article" date="2019" name="Int. J. Syst. Evol. Microbiol.">
        <title>The Global Catalogue of Microorganisms (GCM) 10K type strain sequencing project: providing services to taxonomists for standard genome sequencing and annotation.</title>
        <authorList>
            <consortium name="The Broad Institute Genomics Platform"/>
            <consortium name="The Broad Institute Genome Sequencing Center for Infectious Disease"/>
            <person name="Wu L."/>
            <person name="Ma J."/>
        </authorList>
    </citation>
    <scope>NUCLEOTIDE SEQUENCE [LARGE SCALE GENOMIC DNA]</scope>
    <source>
        <strain evidence="8">JCM 12165</strain>
    </source>
</reference>
<protein>
    <submittedName>
        <fullName evidence="7">BTAD domain-containing putative transcriptional regulator</fullName>
    </submittedName>
</protein>
<organism evidence="7 8">
    <name type="scientific">Pseudonocardia aurantiaca</name>
    <dbReference type="NCBI Taxonomy" id="75290"/>
    <lineage>
        <taxon>Bacteria</taxon>
        <taxon>Bacillati</taxon>
        <taxon>Actinomycetota</taxon>
        <taxon>Actinomycetes</taxon>
        <taxon>Pseudonocardiales</taxon>
        <taxon>Pseudonocardiaceae</taxon>
        <taxon>Pseudonocardia</taxon>
    </lineage>
</organism>
<dbReference type="Pfam" id="PF00486">
    <property type="entry name" value="Trans_reg_C"/>
    <property type="match status" value="1"/>
</dbReference>
<dbReference type="SMART" id="SM00862">
    <property type="entry name" value="Trans_reg_C"/>
    <property type="match status" value="1"/>
</dbReference>
<dbReference type="InterPro" id="IPR016032">
    <property type="entry name" value="Sig_transdc_resp-reg_C-effctor"/>
</dbReference>